<dbReference type="GO" id="GO:0004364">
    <property type="term" value="F:glutathione transferase activity"/>
    <property type="evidence" value="ECO:0007669"/>
    <property type="project" value="UniProtKB-EC"/>
</dbReference>
<keyword evidence="4" id="KW-1185">Reference proteome</keyword>
<feature type="domain" description="GST C-terminal" evidence="2">
    <location>
        <begin position="84"/>
        <end position="196"/>
    </location>
</feature>
<sequence>MMILYYHPGGCSLADHIVLIETGLPYRLVKVERGKRTEDGRDFMTINPKGFIPALELDDGSVLTENLAILVYIAHQAGALLPSDGLDRWRALEATSFMTTEFHGNFRPFFHVDATHAERDKARKLLVKHFATIAGQLGDRPFLVGDRMTIADPYLVVMLMWAEKNEIEVPKRLNDYLAHMKTIPSVAKALTDEGLV</sequence>
<dbReference type="PROSITE" id="PS50404">
    <property type="entry name" value="GST_NTER"/>
    <property type="match status" value="1"/>
</dbReference>
<dbReference type="InterPro" id="IPR036282">
    <property type="entry name" value="Glutathione-S-Trfase_C_sf"/>
</dbReference>
<comment type="caution">
    <text evidence="3">The sequence shown here is derived from an EMBL/GenBank/DDBJ whole genome shotgun (WGS) entry which is preliminary data.</text>
</comment>
<dbReference type="SUPFAM" id="SSF47616">
    <property type="entry name" value="GST C-terminal domain-like"/>
    <property type="match status" value="1"/>
</dbReference>
<evidence type="ECO:0000313" key="4">
    <source>
        <dbReference type="Proteomes" id="UP001549291"/>
    </source>
</evidence>
<reference evidence="3 4" key="1">
    <citation type="submission" date="2024-06" db="EMBL/GenBank/DDBJ databases">
        <title>Genomic Encyclopedia of Type Strains, Phase V (KMG-V): Genome sequencing to study the core and pangenomes of soil and plant-associated prokaryotes.</title>
        <authorList>
            <person name="Whitman W."/>
        </authorList>
    </citation>
    <scope>NUCLEOTIDE SEQUENCE [LARGE SCALE GENOMIC DNA]</scope>
    <source>
        <strain evidence="3 4">USDA 160</strain>
    </source>
</reference>
<dbReference type="SFLD" id="SFLDG01150">
    <property type="entry name" value="Main.1:_Beta-like"/>
    <property type="match status" value="1"/>
</dbReference>
<proteinExistence type="predicted"/>
<dbReference type="SFLD" id="SFLDS00019">
    <property type="entry name" value="Glutathione_Transferase_(cytos"/>
    <property type="match status" value="1"/>
</dbReference>
<dbReference type="CDD" id="cd03057">
    <property type="entry name" value="GST_N_Beta"/>
    <property type="match status" value="1"/>
</dbReference>
<dbReference type="InterPro" id="IPR010987">
    <property type="entry name" value="Glutathione-S-Trfase_C-like"/>
</dbReference>
<dbReference type="Gene3D" id="3.40.30.10">
    <property type="entry name" value="Glutaredoxin"/>
    <property type="match status" value="1"/>
</dbReference>
<dbReference type="Proteomes" id="UP001549291">
    <property type="component" value="Unassembled WGS sequence"/>
</dbReference>
<protein>
    <submittedName>
        <fullName evidence="3">Glutathione S-transferase</fullName>
        <ecNumber evidence="3">2.5.1.18</ecNumber>
    </submittedName>
</protein>
<dbReference type="PANTHER" id="PTHR44051:SF8">
    <property type="entry name" value="GLUTATHIONE S-TRANSFERASE GSTA"/>
    <property type="match status" value="1"/>
</dbReference>
<accession>A0ABV2RNH3</accession>
<evidence type="ECO:0000259" key="1">
    <source>
        <dbReference type="PROSITE" id="PS50404"/>
    </source>
</evidence>
<dbReference type="Gene3D" id="1.20.1050.10">
    <property type="match status" value="1"/>
</dbReference>
<keyword evidence="3" id="KW-0808">Transferase</keyword>
<evidence type="ECO:0000313" key="3">
    <source>
        <dbReference type="EMBL" id="MET4718468.1"/>
    </source>
</evidence>
<feature type="domain" description="GST N-terminal" evidence="1">
    <location>
        <begin position="1"/>
        <end position="81"/>
    </location>
</feature>
<dbReference type="SFLD" id="SFLDG00358">
    <property type="entry name" value="Main_(cytGST)"/>
    <property type="match status" value="1"/>
</dbReference>
<dbReference type="PROSITE" id="PS50405">
    <property type="entry name" value="GST_CTER"/>
    <property type="match status" value="1"/>
</dbReference>
<dbReference type="InterPro" id="IPR004045">
    <property type="entry name" value="Glutathione_S-Trfase_N"/>
</dbReference>
<dbReference type="Pfam" id="PF13409">
    <property type="entry name" value="GST_N_2"/>
    <property type="match status" value="1"/>
</dbReference>
<dbReference type="PANTHER" id="PTHR44051">
    <property type="entry name" value="GLUTATHIONE S-TRANSFERASE-RELATED"/>
    <property type="match status" value="1"/>
</dbReference>
<dbReference type="CDD" id="cd03188">
    <property type="entry name" value="GST_C_Beta"/>
    <property type="match status" value="1"/>
</dbReference>
<dbReference type="SUPFAM" id="SSF52833">
    <property type="entry name" value="Thioredoxin-like"/>
    <property type="match status" value="1"/>
</dbReference>
<name>A0ABV2RNH3_BRAJP</name>
<dbReference type="EC" id="2.5.1.18" evidence="3"/>
<evidence type="ECO:0000259" key="2">
    <source>
        <dbReference type="PROSITE" id="PS50405"/>
    </source>
</evidence>
<dbReference type="InterPro" id="IPR040079">
    <property type="entry name" value="Glutathione_S-Trfase"/>
</dbReference>
<gene>
    <name evidence="3" type="ORF">ABIF63_002574</name>
</gene>
<dbReference type="InterPro" id="IPR036249">
    <property type="entry name" value="Thioredoxin-like_sf"/>
</dbReference>
<dbReference type="Pfam" id="PF13410">
    <property type="entry name" value="GST_C_2"/>
    <property type="match status" value="1"/>
</dbReference>
<dbReference type="EMBL" id="JBEPTQ010000002">
    <property type="protein sequence ID" value="MET4718468.1"/>
    <property type="molecule type" value="Genomic_DNA"/>
</dbReference>
<organism evidence="3 4">
    <name type="scientific">Bradyrhizobium japonicum</name>
    <dbReference type="NCBI Taxonomy" id="375"/>
    <lineage>
        <taxon>Bacteria</taxon>
        <taxon>Pseudomonadati</taxon>
        <taxon>Pseudomonadota</taxon>
        <taxon>Alphaproteobacteria</taxon>
        <taxon>Hyphomicrobiales</taxon>
        <taxon>Nitrobacteraceae</taxon>
        <taxon>Bradyrhizobium</taxon>
    </lineage>
</organism>